<dbReference type="AlphaFoldDB" id="A0A834J1A9"/>
<evidence type="ECO:0000313" key="2">
    <source>
        <dbReference type="Proteomes" id="UP000617340"/>
    </source>
</evidence>
<dbReference type="Proteomes" id="UP000617340">
    <property type="component" value="Unassembled WGS sequence"/>
</dbReference>
<comment type="caution">
    <text evidence="1">The sequence shown here is derived from an EMBL/GenBank/DDBJ whole genome shotgun (WGS) entry which is preliminary data.</text>
</comment>
<organism evidence="1 2">
    <name type="scientific">Vespula germanica</name>
    <name type="common">German yellow jacket</name>
    <name type="synonym">Paravespula germanica</name>
    <dbReference type="NCBI Taxonomy" id="30212"/>
    <lineage>
        <taxon>Eukaryota</taxon>
        <taxon>Metazoa</taxon>
        <taxon>Ecdysozoa</taxon>
        <taxon>Arthropoda</taxon>
        <taxon>Hexapoda</taxon>
        <taxon>Insecta</taxon>
        <taxon>Pterygota</taxon>
        <taxon>Neoptera</taxon>
        <taxon>Endopterygota</taxon>
        <taxon>Hymenoptera</taxon>
        <taxon>Apocrita</taxon>
        <taxon>Aculeata</taxon>
        <taxon>Vespoidea</taxon>
        <taxon>Vespidae</taxon>
        <taxon>Vespinae</taxon>
        <taxon>Vespula</taxon>
    </lineage>
</organism>
<keyword evidence="2" id="KW-1185">Reference proteome</keyword>
<protein>
    <submittedName>
        <fullName evidence="1">Uncharacterized protein</fullName>
    </submittedName>
</protein>
<accession>A0A834J1A9</accession>
<reference evidence="1" key="1">
    <citation type="journal article" date="2020" name="G3 (Bethesda)">
        <title>High-Quality Assemblies for Three Invasive Social Wasps from the &lt;i&gt;Vespula&lt;/i&gt; Genus.</title>
        <authorList>
            <person name="Harrop T.W.R."/>
            <person name="Guhlin J."/>
            <person name="McLaughlin G.M."/>
            <person name="Permina E."/>
            <person name="Stockwell P."/>
            <person name="Gilligan J."/>
            <person name="Le Lec M.F."/>
            <person name="Gruber M.A.M."/>
            <person name="Quinn O."/>
            <person name="Lovegrove M."/>
            <person name="Duncan E.J."/>
            <person name="Remnant E.J."/>
            <person name="Van Eeckhoven J."/>
            <person name="Graham B."/>
            <person name="Knapp R.A."/>
            <person name="Langford K.W."/>
            <person name="Kronenberg Z."/>
            <person name="Press M.O."/>
            <person name="Eacker S.M."/>
            <person name="Wilson-Rankin E.E."/>
            <person name="Purcell J."/>
            <person name="Lester P.J."/>
            <person name="Dearden P.K."/>
        </authorList>
    </citation>
    <scope>NUCLEOTIDE SEQUENCE</scope>
    <source>
        <strain evidence="1">Linc-1</strain>
    </source>
</reference>
<evidence type="ECO:0000313" key="1">
    <source>
        <dbReference type="EMBL" id="KAF7380361.1"/>
    </source>
</evidence>
<dbReference type="EMBL" id="JACSDZ010000023">
    <property type="protein sequence ID" value="KAF7380361.1"/>
    <property type="molecule type" value="Genomic_DNA"/>
</dbReference>
<proteinExistence type="predicted"/>
<gene>
    <name evidence="1" type="ORF">HZH68_016226</name>
</gene>
<name>A0A834J1A9_VESGE</name>
<sequence length="79" mass="9280">MDLELLKIFSLKFLPVESEENHQINSKDIVFHAVISHTLREVDIPYIHVKKSGSHNSRNHYRGISMPTTTIYSWKFAWP</sequence>